<name>A0A543BN18_9MICO</name>
<protein>
    <submittedName>
        <fullName evidence="2">Excisionase family DNA binding protein</fullName>
    </submittedName>
</protein>
<comment type="caution">
    <text evidence="2">The sequence shown here is derived from an EMBL/GenBank/DDBJ whole genome shotgun (WGS) entry which is preliminary data.</text>
</comment>
<dbReference type="Proteomes" id="UP000317209">
    <property type="component" value="Unassembled WGS sequence"/>
</dbReference>
<dbReference type="InterPro" id="IPR041657">
    <property type="entry name" value="HTH_17"/>
</dbReference>
<feature type="domain" description="Helix-turn-helix" evidence="1">
    <location>
        <begin position="43"/>
        <end position="93"/>
    </location>
</feature>
<evidence type="ECO:0000259" key="1">
    <source>
        <dbReference type="Pfam" id="PF12728"/>
    </source>
</evidence>
<evidence type="ECO:0000313" key="2">
    <source>
        <dbReference type="EMBL" id="TQL86193.1"/>
    </source>
</evidence>
<dbReference type="InterPro" id="IPR009061">
    <property type="entry name" value="DNA-bd_dom_put_sf"/>
</dbReference>
<accession>A0A543BN18</accession>
<dbReference type="SUPFAM" id="SSF46955">
    <property type="entry name" value="Putative DNA-binding domain"/>
    <property type="match status" value="1"/>
</dbReference>
<dbReference type="AlphaFoldDB" id="A0A543BN18"/>
<dbReference type="InterPro" id="IPR036388">
    <property type="entry name" value="WH-like_DNA-bd_sf"/>
</dbReference>
<proteinExistence type="predicted"/>
<keyword evidence="3" id="KW-1185">Reference proteome</keyword>
<organism evidence="2 3">
    <name type="scientific">Microbacterium saperdae</name>
    <dbReference type="NCBI Taxonomy" id="69368"/>
    <lineage>
        <taxon>Bacteria</taxon>
        <taxon>Bacillati</taxon>
        <taxon>Actinomycetota</taxon>
        <taxon>Actinomycetes</taxon>
        <taxon>Micrococcales</taxon>
        <taxon>Microbacteriaceae</taxon>
        <taxon>Microbacterium</taxon>
    </lineage>
</organism>
<reference evidence="2 3" key="1">
    <citation type="submission" date="2019-06" db="EMBL/GenBank/DDBJ databases">
        <title>Sequencing the genomes of 1000 actinobacteria strains.</title>
        <authorList>
            <person name="Klenk H.-P."/>
        </authorList>
    </citation>
    <scope>NUCLEOTIDE SEQUENCE [LARGE SCALE GENOMIC DNA]</scope>
    <source>
        <strain evidence="2 3">DSM 20169</strain>
    </source>
</reference>
<dbReference type="EMBL" id="VFOX01000001">
    <property type="protein sequence ID" value="TQL86193.1"/>
    <property type="molecule type" value="Genomic_DNA"/>
</dbReference>
<gene>
    <name evidence="2" type="ORF">FB560_1840</name>
</gene>
<dbReference type="Gene3D" id="1.10.10.10">
    <property type="entry name" value="Winged helix-like DNA-binding domain superfamily/Winged helix DNA-binding domain"/>
    <property type="match status" value="1"/>
</dbReference>
<dbReference type="Pfam" id="PF12728">
    <property type="entry name" value="HTH_17"/>
    <property type="match status" value="1"/>
</dbReference>
<sequence length="96" mass="10804">MPFSAPGEPLQENVYRLLRGDDVQQTVAAAHVVDMTDSPLQQVLTQDQLAHTLQIPARTLEDWRTRSYGPPFIRVGKRVRYRASDVDAWLSSQVAA</sequence>
<evidence type="ECO:0000313" key="3">
    <source>
        <dbReference type="Proteomes" id="UP000317209"/>
    </source>
</evidence>